<dbReference type="PANTHER" id="PTHR34203:SF13">
    <property type="entry name" value="EXPRESSED PROTEIN"/>
    <property type="match status" value="1"/>
</dbReference>
<evidence type="ECO:0000313" key="3">
    <source>
        <dbReference type="Proteomes" id="UP000177905"/>
    </source>
</evidence>
<sequence length="319" mass="37451">MLGGNYTLFLEKKEEYIKGKIDKNKYMEEMFKSHRHLFEYPLLIKDSPIEKIEITQDQVVFMIQGANKDIKICCDKNDSHSLPMSYLNFSAYETVETNMILRLVKEGDVVFDIGANIGWYTLNILFSHNDIVVYSFEPIKSSYQLLKKNLELNNQRADRTYNFGLSDENKKVKFYFDMECTAASSMADLRERGSTIMEECEVKKMDDFILSISGFNKLDFIKCDVEGSELFVFKGAIETIKRYKPIVFSEILRKWSKKFSYHPNDIINLFLDLDYDCYVINNDKLEKFGYVDEATIQTNYLFFHKDKHAEVVRKLLLLS</sequence>
<feature type="domain" description="Methyltransferase FkbM" evidence="1">
    <location>
        <begin position="112"/>
        <end position="276"/>
    </location>
</feature>
<dbReference type="InterPro" id="IPR052514">
    <property type="entry name" value="SAM-dependent_MTase"/>
</dbReference>
<dbReference type="SUPFAM" id="SSF53335">
    <property type="entry name" value="S-adenosyl-L-methionine-dependent methyltransferases"/>
    <property type="match status" value="1"/>
</dbReference>
<dbReference type="AlphaFoldDB" id="A0A1F4S5D8"/>
<reference evidence="2 3" key="1">
    <citation type="journal article" date="2016" name="Nat. Commun.">
        <title>Thousands of microbial genomes shed light on interconnected biogeochemical processes in an aquifer system.</title>
        <authorList>
            <person name="Anantharaman K."/>
            <person name="Brown C.T."/>
            <person name="Hug L.A."/>
            <person name="Sharon I."/>
            <person name="Castelle C.J."/>
            <person name="Probst A.J."/>
            <person name="Thomas B.C."/>
            <person name="Singh A."/>
            <person name="Wilkins M.J."/>
            <person name="Karaoz U."/>
            <person name="Brodie E.L."/>
            <person name="Williams K.H."/>
            <person name="Hubbard S.S."/>
            <person name="Banfield J.F."/>
        </authorList>
    </citation>
    <scope>NUCLEOTIDE SEQUENCE [LARGE SCALE GENOMIC DNA]</scope>
</reference>
<accession>A0A1F4S5D8</accession>
<dbReference type="Proteomes" id="UP000177905">
    <property type="component" value="Unassembled WGS sequence"/>
</dbReference>
<evidence type="ECO:0000259" key="1">
    <source>
        <dbReference type="Pfam" id="PF05050"/>
    </source>
</evidence>
<dbReference type="EMBL" id="MEUA01000018">
    <property type="protein sequence ID" value="OGC15620.1"/>
    <property type="molecule type" value="Genomic_DNA"/>
</dbReference>
<proteinExistence type="predicted"/>
<dbReference type="PANTHER" id="PTHR34203">
    <property type="entry name" value="METHYLTRANSFERASE, FKBM FAMILY PROTEIN"/>
    <property type="match status" value="1"/>
</dbReference>
<dbReference type="Gene3D" id="3.40.50.150">
    <property type="entry name" value="Vaccinia Virus protein VP39"/>
    <property type="match status" value="1"/>
</dbReference>
<dbReference type="InterPro" id="IPR029063">
    <property type="entry name" value="SAM-dependent_MTases_sf"/>
</dbReference>
<comment type="caution">
    <text evidence="2">The sequence shown here is derived from an EMBL/GenBank/DDBJ whole genome shotgun (WGS) entry which is preliminary data.</text>
</comment>
<evidence type="ECO:0000313" key="2">
    <source>
        <dbReference type="EMBL" id="OGC15620.1"/>
    </source>
</evidence>
<dbReference type="Pfam" id="PF05050">
    <property type="entry name" value="Methyltransf_21"/>
    <property type="match status" value="1"/>
</dbReference>
<organism evidence="2 3">
    <name type="scientific">candidate division WOR-1 bacterium RIFOXYB2_FULL_36_35</name>
    <dbReference type="NCBI Taxonomy" id="1802578"/>
    <lineage>
        <taxon>Bacteria</taxon>
        <taxon>Bacillati</taxon>
        <taxon>Saganbacteria</taxon>
    </lineage>
</organism>
<protein>
    <recommendedName>
        <fullName evidence="1">Methyltransferase FkbM domain-containing protein</fullName>
    </recommendedName>
</protein>
<dbReference type="NCBIfam" id="TIGR01444">
    <property type="entry name" value="fkbM_fam"/>
    <property type="match status" value="1"/>
</dbReference>
<dbReference type="InterPro" id="IPR006342">
    <property type="entry name" value="FkbM_mtfrase"/>
</dbReference>
<gene>
    <name evidence="2" type="ORF">A2290_06050</name>
</gene>
<name>A0A1F4S5D8_UNCSA</name>